<accession>A0A158FSR2</accession>
<dbReference type="Gene3D" id="3.40.640.10">
    <property type="entry name" value="Type I PLP-dependent aspartate aminotransferase-like (Major domain)"/>
    <property type="match status" value="1"/>
</dbReference>
<dbReference type="GO" id="GO:0030170">
    <property type="term" value="F:pyridoxal phosphate binding"/>
    <property type="evidence" value="ECO:0007669"/>
    <property type="project" value="InterPro"/>
</dbReference>
<protein>
    <submittedName>
        <fullName evidence="9">Aminotransferase</fullName>
    </submittedName>
</protein>
<organism evidence="9 10">
    <name type="scientific">Caballeronia sordidicola</name>
    <name type="common">Burkholderia sordidicola</name>
    <dbReference type="NCBI Taxonomy" id="196367"/>
    <lineage>
        <taxon>Bacteria</taxon>
        <taxon>Pseudomonadati</taxon>
        <taxon>Pseudomonadota</taxon>
        <taxon>Betaproteobacteria</taxon>
        <taxon>Burkholderiales</taxon>
        <taxon>Burkholderiaceae</taxon>
        <taxon>Caballeronia</taxon>
    </lineage>
</organism>
<evidence type="ECO:0000256" key="2">
    <source>
        <dbReference type="ARBA" id="ARBA00007441"/>
    </source>
</evidence>
<comment type="subunit">
    <text evidence="3">Homodimer.</text>
</comment>
<feature type="compositionally biased region" description="Polar residues" evidence="7">
    <location>
        <begin position="1"/>
        <end position="13"/>
    </location>
</feature>
<evidence type="ECO:0000256" key="6">
    <source>
        <dbReference type="ARBA" id="ARBA00022898"/>
    </source>
</evidence>
<dbReference type="InterPro" id="IPR015424">
    <property type="entry name" value="PyrdxlP-dep_Trfase"/>
</dbReference>
<dbReference type="GO" id="GO:1901605">
    <property type="term" value="P:alpha-amino acid metabolic process"/>
    <property type="evidence" value="ECO:0007669"/>
    <property type="project" value="TreeGrafter"/>
</dbReference>
<dbReference type="Proteomes" id="UP000054893">
    <property type="component" value="Unassembled WGS sequence"/>
</dbReference>
<proteinExistence type="inferred from homology"/>
<dbReference type="AlphaFoldDB" id="A0A158FSR2"/>
<evidence type="ECO:0000256" key="3">
    <source>
        <dbReference type="ARBA" id="ARBA00011738"/>
    </source>
</evidence>
<dbReference type="Gene3D" id="3.90.1150.10">
    <property type="entry name" value="Aspartate Aminotransferase, domain 1"/>
    <property type="match status" value="1"/>
</dbReference>
<dbReference type="PANTHER" id="PTHR42790:SF19">
    <property type="entry name" value="KYNURENINE_ALPHA-AMINOADIPATE AMINOTRANSFERASE, MITOCHONDRIAL"/>
    <property type="match status" value="1"/>
</dbReference>
<evidence type="ECO:0000313" key="10">
    <source>
        <dbReference type="Proteomes" id="UP000054893"/>
    </source>
</evidence>
<evidence type="ECO:0000256" key="1">
    <source>
        <dbReference type="ARBA" id="ARBA00001933"/>
    </source>
</evidence>
<dbReference type="RefSeq" id="WP_244163992.1">
    <property type="nucleotide sequence ID" value="NZ_FCOC02000003.1"/>
</dbReference>
<keyword evidence="6" id="KW-0663">Pyridoxal phosphate</keyword>
<evidence type="ECO:0000313" key="9">
    <source>
        <dbReference type="EMBL" id="SAL22832.1"/>
    </source>
</evidence>
<keyword evidence="5 9" id="KW-0808">Transferase</keyword>
<dbReference type="SUPFAM" id="SSF53383">
    <property type="entry name" value="PLP-dependent transferases"/>
    <property type="match status" value="1"/>
</dbReference>
<sequence length="414" mass="44989">MTASLNPDANSTPDPCDFTEPFKSPRGSAIRELFKYLSRPGMISFAGGYPSKDLFDRAGIGHAMDAAYRSDPVACLQYGDTAGAPALRRAIVRLMNERGVNREIDDLIVTTGSQQGLDLLIKILVAPGDAVLIEEPAYPAAIQALRLAGAQLIAVRTDVHGIDVDALSEQLEALDPVARPKLLYTVPTFANPTGATLTTARREALARLAMRFRFVLVEDDPYGELRFSGEPVKPVIALADTIPGASDWVVYFGSLSKIVAPGLRIGWSIAPPAITRRMLIAKQTSDLCTSPLAQETARFYLESGRLAEHVPVIVQAYKKRYEALSSALRQFVPDDIEHVVPQGGMFVWARLKGGRNAAELLKRAIEQNVIYVPGPAFYVHRADASSMRLSFAAATGEAEVFEGVRRLKLALASR</sequence>
<dbReference type="InterPro" id="IPR015421">
    <property type="entry name" value="PyrdxlP-dep_Trfase_major"/>
</dbReference>
<feature type="domain" description="Aminotransferase class I/classII large" evidence="8">
    <location>
        <begin position="63"/>
        <end position="407"/>
    </location>
</feature>
<dbReference type="InterPro" id="IPR015422">
    <property type="entry name" value="PyrdxlP-dep_Trfase_small"/>
</dbReference>
<dbReference type="InterPro" id="IPR050859">
    <property type="entry name" value="Class-I_PLP-dep_aminotransf"/>
</dbReference>
<dbReference type="CDD" id="cd00609">
    <property type="entry name" value="AAT_like"/>
    <property type="match status" value="1"/>
</dbReference>
<dbReference type="GO" id="GO:0008483">
    <property type="term" value="F:transaminase activity"/>
    <property type="evidence" value="ECO:0007669"/>
    <property type="project" value="UniProtKB-KW"/>
</dbReference>
<dbReference type="FunFam" id="3.40.640.10:FF:000053">
    <property type="entry name" value="Aminotransferase, class I"/>
    <property type="match status" value="1"/>
</dbReference>
<comment type="similarity">
    <text evidence="2">Belongs to the class-I pyridoxal-phosphate-dependent aminotransferase family.</text>
</comment>
<evidence type="ECO:0000256" key="5">
    <source>
        <dbReference type="ARBA" id="ARBA00022679"/>
    </source>
</evidence>
<evidence type="ECO:0000259" key="8">
    <source>
        <dbReference type="Pfam" id="PF00155"/>
    </source>
</evidence>
<dbReference type="InterPro" id="IPR004839">
    <property type="entry name" value="Aminotransferase_I/II_large"/>
</dbReference>
<evidence type="ECO:0000256" key="7">
    <source>
        <dbReference type="SAM" id="MobiDB-lite"/>
    </source>
</evidence>
<dbReference type="Pfam" id="PF00155">
    <property type="entry name" value="Aminotran_1_2"/>
    <property type="match status" value="1"/>
</dbReference>
<dbReference type="PANTHER" id="PTHR42790">
    <property type="entry name" value="AMINOTRANSFERASE"/>
    <property type="match status" value="1"/>
</dbReference>
<reference evidence="9 10" key="1">
    <citation type="submission" date="2016-01" db="EMBL/GenBank/DDBJ databases">
        <authorList>
            <person name="Oliw E.H."/>
        </authorList>
    </citation>
    <scope>NUCLEOTIDE SEQUENCE [LARGE SCALE GENOMIC DNA]</scope>
    <source>
        <strain evidence="9">LMG 22029</strain>
    </source>
</reference>
<name>A0A158FSR2_CABSO</name>
<keyword evidence="4 9" id="KW-0032">Aminotransferase</keyword>
<comment type="cofactor">
    <cofactor evidence="1">
        <name>pyridoxal 5'-phosphate</name>
        <dbReference type="ChEBI" id="CHEBI:597326"/>
    </cofactor>
</comment>
<evidence type="ECO:0000256" key="4">
    <source>
        <dbReference type="ARBA" id="ARBA00022576"/>
    </source>
</evidence>
<gene>
    <name evidence="9" type="ORF">AWB64_01755</name>
</gene>
<dbReference type="EMBL" id="FCOC02000003">
    <property type="protein sequence ID" value="SAL22832.1"/>
    <property type="molecule type" value="Genomic_DNA"/>
</dbReference>
<feature type="region of interest" description="Disordered" evidence="7">
    <location>
        <begin position="1"/>
        <end position="23"/>
    </location>
</feature>